<organism evidence="1 2">
    <name type="scientific">Bacteroides fragilis str. 3988T(B)14</name>
    <dbReference type="NCBI Taxonomy" id="1339315"/>
    <lineage>
        <taxon>Bacteria</taxon>
        <taxon>Pseudomonadati</taxon>
        <taxon>Bacteroidota</taxon>
        <taxon>Bacteroidia</taxon>
        <taxon>Bacteroidales</taxon>
        <taxon>Bacteroidaceae</taxon>
        <taxon>Bacteroides</taxon>
    </lineage>
</organism>
<dbReference type="EMBL" id="JGCY01000109">
    <property type="protein sequence ID" value="EXY76727.1"/>
    <property type="molecule type" value="Genomic_DNA"/>
</dbReference>
<proteinExistence type="predicted"/>
<accession>A0A015T2I1</accession>
<dbReference type="AlphaFoldDB" id="A0A015T2I1"/>
<evidence type="ECO:0000313" key="2">
    <source>
        <dbReference type="Proteomes" id="UP000020529"/>
    </source>
</evidence>
<name>A0A015T2I1_BACFG</name>
<comment type="caution">
    <text evidence="1">The sequence shown here is derived from an EMBL/GenBank/DDBJ whole genome shotgun (WGS) entry which is preliminary data.</text>
</comment>
<evidence type="ECO:0000313" key="1">
    <source>
        <dbReference type="EMBL" id="EXY76727.1"/>
    </source>
</evidence>
<sequence length="41" mass="4816">MTANNKSKKIDFVRMVVLIGLLMKQSKEINHFPAKFPFVFF</sequence>
<dbReference type="Proteomes" id="UP000020529">
    <property type="component" value="Unassembled WGS sequence"/>
</dbReference>
<gene>
    <name evidence="1" type="ORF">M124_4385</name>
</gene>
<protein>
    <submittedName>
        <fullName evidence="1">Uncharacterized protein</fullName>
    </submittedName>
</protein>
<reference evidence="1 2" key="1">
    <citation type="submission" date="2014-02" db="EMBL/GenBank/DDBJ databases">
        <authorList>
            <person name="Sears C."/>
            <person name="Carroll K."/>
            <person name="Sack B.R."/>
            <person name="Qadri F."/>
            <person name="Myers L.L."/>
            <person name="Chung G.-T."/>
            <person name="Escheverria P."/>
            <person name="Fraser C.M."/>
            <person name="Sadzewicz L."/>
            <person name="Shefchek K.A."/>
            <person name="Tallon L."/>
            <person name="Das S.P."/>
            <person name="Daugherty S."/>
            <person name="Mongodin E.F."/>
        </authorList>
    </citation>
    <scope>NUCLEOTIDE SEQUENCE [LARGE SCALE GENOMIC DNA]</scope>
    <source>
        <strain evidence="2">3988T(B)14</strain>
    </source>
</reference>
<dbReference type="PATRIC" id="fig|1339315.3.peg.334"/>